<dbReference type="InterPro" id="IPR003599">
    <property type="entry name" value="Ig_sub"/>
</dbReference>
<feature type="domain" description="Ig-like" evidence="5">
    <location>
        <begin position="7"/>
        <end position="105"/>
    </location>
</feature>
<dbReference type="Proteomes" id="UP000472277">
    <property type="component" value="Chromosome 12"/>
</dbReference>
<dbReference type="PANTHER" id="PTHR44170">
    <property type="entry name" value="PROTEIN SIDEKICK"/>
    <property type="match status" value="1"/>
</dbReference>
<feature type="domain" description="Fibronectin type-III" evidence="6">
    <location>
        <begin position="609"/>
        <end position="701"/>
    </location>
</feature>
<evidence type="ECO:0000256" key="1">
    <source>
        <dbReference type="ARBA" id="ARBA00022737"/>
    </source>
</evidence>
<keyword evidence="1" id="KW-0677">Repeat</keyword>
<evidence type="ECO:0000256" key="2">
    <source>
        <dbReference type="ARBA" id="ARBA00023157"/>
    </source>
</evidence>
<dbReference type="CDD" id="cd00063">
    <property type="entry name" value="FN3"/>
    <property type="match status" value="2"/>
</dbReference>
<feature type="compositionally biased region" description="Basic and acidic residues" evidence="4">
    <location>
        <begin position="1136"/>
        <end position="1146"/>
    </location>
</feature>
<feature type="compositionally biased region" description="Low complexity" evidence="4">
    <location>
        <begin position="1485"/>
        <end position="1501"/>
    </location>
</feature>
<feature type="compositionally biased region" description="Polar residues" evidence="4">
    <location>
        <begin position="766"/>
        <end position="785"/>
    </location>
</feature>
<dbReference type="FunFam" id="2.60.40.10:FF:000323">
    <property type="entry name" value="Immunoglobulin superfamily member 9B"/>
    <property type="match status" value="1"/>
</dbReference>
<feature type="domain" description="Ig-like" evidence="5">
    <location>
        <begin position="409"/>
        <end position="495"/>
    </location>
</feature>
<dbReference type="Ensembl" id="ENSSTUT00000065814.1">
    <property type="protein sequence ID" value="ENSSTUP00000062379.1"/>
    <property type="gene ID" value="ENSSTUG00000026982.1"/>
</dbReference>
<feature type="region of interest" description="Disordered" evidence="4">
    <location>
        <begin position="1040"/>
        <end position="1064"/>
    </location>
</feature>
<keyword evidence="2" id="KW-1015">Disulfide bond</keyword>
<dbReference type="SUPFAM" id="SSF49265">
    <property type="entry name" value="Fibronectin type III"/>
    <property type="match status" value="1"/>
</dbReference>
<dbReference type="GO" id="GO:0098609">
    <property type="term" value="P:cell-cell adhesion"/>
    <property type="evidence" value="ECO:0007669"/>
    <property type="project" value="TreeGrafter"/>
</dbReference>
<feature type="domain" description="Fibronectin type-III" evidence="6">
    <location>
        <begin position="500"/>
        <end position="600"/>
    </location>
</feature>
<dbReference type="SMART" id="SM00408">
    <property type="entry name" value="IGc2"/>
    <property type="match status" value="4"/>
</dbReference>
<evidence type="ECO:0000256" key="4">
    <source>
        <dbReference type="SAM" id="MobiDB-lite"/>
    </source>
</evidence>
<evidence type="ECO:0000259" key="5">
    <source>
        <dbReference type="PROSITE" id="PS50835"/>
    </source>
</evidence>
<feature type="region of interest" description="Disordered" evidence="4">
    <location>
        <begin position="1121"/>
        <end position="1148"/>
    </location>
</feature>
<feature type="domain" description="Ig-like" evidence="5">
    <location>
        <begin position="129"/>
        <end position="207"/>
    </location>
</feature>
<evidence type="ECO:0000256" key="3">
    <source>
        <dbReference type="ARBA" id="ARBA00023319"/>
    </source>
</evidence>
<dbReference type="GeneTree" id="ENSGT00940000165064"/>
<feature type="compositionally biased region" description="Basic and acidic residues" evidence="4">
    <location>
        <begin position="786"/>
        <end position="798"/>
    </location>
</feature>
<dbReference type="InterPro" id="IPR036116">
    <property type="entry name" value="FN3_sf"/>
</dbReference>
<gene>
    <name evidence="7" type="primary">LOC115204150</name>
</gene>
<feature type="compositionally biased region" description="Basic and acidic residues" evidence="4">
    <location>
        <begin position="1532"/>
        <end position="1544"/>
    </location>
</feature>
<keyword evidence="3" id="KW-0393">Immunoglobulin domain</keyword>
<accession>A0A674ASP3</accession>
<feature type="region of interest" description="Disordered" evidence="4">
    <location>
        <begin position="1400"/>
        <end position="1544"/>
    </location>
</feature>
<dbReference type="SUPFAM" id="SSF48726">
    <property type="entry name" value="Immunoglobulin"/>
    <property type="match status" value="5"/>
</dbReference>
<dbReference type="PROSITE" id="PS50853">
    <property type="entry name" value="FN3"/>
    <property type="match status" value="2"/>
</dbReference>
<dbReference type="SMART" id="SM00060">
    <property type="entry name" value="FN3"/>
    <property type="match status" value="2"/>
</dbReference>
<feature type="domain" description="Ig-like" evidence="5">
    <location>
        <begin position="217"/>
        <end position="309"/>
    </location>
</feature>
<name>A0A674ASP3_SALTR</name>
<feature type="compositionally biased region" description="Acidic residues" evidence="4">
    <location>
        <begin position="1450"/>
        <end position="1463"/>
    </location>
</feature>
<dbReference type="InterPro" id="IPR003598">
    <property type="entry name" value="Ig_sub2"/>
</dbReference>
<dbReference type="InterPro" id="IPR013106">
    <property type="entry name" value="Ig_V-set"/>
</dbReference>
<evidence type="ECO:0000313" key="8">
    <source>
        <dbReference type="Proteomes" id="UP000472277"/>
    </source>
</evidence>
<evidence type="ECO:0000313" key="7">
    <source>
        <dbReference type="Ensembl" id="ENSSTUP00000062379.1"/>
    </source>
</evidence>
<feature type="compositionally biased region" description="Basic and acidic residues" evidence="4">
    <location>
        <begin position="1464"/>
        <end position="1477"/>
    </location>
</feature>
<dbReference type="InterPro" id="IPR007110">
    <property type="entry name" value="Ig-like_dom"/>
</dbReference>
<dbReference type="SMART" id="SM00406">
    <property type="entry name" value="IGv"/>
    <property type="match status" value="2"/>
</dbReference>
<protein>
    <submittedName>
        <fullName evidence="7">Immunoglobulin superfamily, member 9a</fullName>
    </submittedName>
</protein>
<dbReference type="Gene3D" id="2.60.40.10">
    <property type="entry name" value="Immunoglobulins"/>
    <property type="match status" value="7"/>
</dbReference>
<dbReference type="InterPro" id="IPR013783">
    <property type="entry name" value="Ig-like_fold"/>
</dbReference>
<dbReference type="InterPro" id="IPR036179">
    <property type="entry name" value="Ig-like_dom_sf"/>
</dbReference>
<proteinExistence type="predicted"/>
<dbReference type="PANTHER" id="PTHR44170:SF48">
    <property type="entry name" value="PROTEIN TURTLE HOMOLOG A"/>
    <property type="match status" value="1"/>
</dbReference>
<feature type="region of interest" description="Disordered" evidence="4">
    <location>
        <begin position="929"/>
        <end position="952"/>
    </location>
</feature>
<sequence length="1544" mass="170061">TTLILTPAGQVLCVSHGQKPEVRAKEGGVVEMECRLPPTDTGASVFLHVVEWVRQGFDIPVLIKFGVYSPRVHPNYKGRVSLVRNTVLRVKGLLMEDQGLYECRILLLDKTTDETHNGTWTLLSVTAPPIFTKTPPPVLEALVGNSLSLACVARGNPKPTITWAKGGTLIGGDKVELLSGTLSLRAVSTEARGRYECLATNTEGNVTHVTKLKVKGPPVIVIPPNNTALNMTQNALLRCQAVADPPNMTYVWQRQGENVHHIEPLKSRVKIMVDGTLLITRITPDDSGNYTCIPTNGLLTPPTASASLTVRHPAQALLMPQQTYLPTGLGGLVSCPVRAQPLLLRVDWTKDGQPLDLAMYPGWTLTSEGSVFMATVNDDATGVYKCTPYNSFGTMGQSGPTTVILQDPPSLNVSPRKEYREEVGRTLVIPCQTTGEPAPTVTWSKFSNHPSLCVRSPLSANGSLLLLPLSKDHQGEWECSVTNRVGTVKASTLISALGTSPHAATLVSVFPGVKQANVSWEPGFDGGYTQKFTVWLKQMSVGDSGEKQEWLSVPVPSSSGSSLQVTGLVPDTEYQFSVLPHNKVGTGPFSEIATIRTLNTLPKRAKLEPPTSLSANQSLAGIVLQWSPVAQFPPITGFVLQSRAEQGEWFNLDEDIDANRTVMIVPGLRKDSVYELRLLSRRGVLLSEPSPSVNVSNMGMDMYPASSRLLEFVPKPLLAGVMGGVAFLCLALILVLGTVCIISHKRDHGSLASSPDSVLKQKLLQSHSHYPGSTSRSCSSSQPDHSSFDRPSHSEYHEQCQQLLSCPPPPPHYDPHHHLPRTGSSPTSPLEFIFRGPDGLFMMQPHDQASVHISHNIRSLRKDFPQSTEVQRSVSTCVRREPPLVLSVDLPPRGGSNPNPTTMVRAMAKHLSLHGRFYLDGEKDSCAGHPGESSLYSDSNSDMYPQPSLEESKPGYLSLKRAVQPAIASTLMLQMEHERETGNLSMCMKLAREREELERKLRKYTLERNATLDGKSQKPGIDEGNWRETEECDPIWKPQESTSLQNQPHHCHPQANWGRSSMAKRPSSPSYIHWEASPLTSATSLVAALHTTSERTVTLHCDPPVTQCPSLSPVTQHHLRAKRAEGHSKRRVSHQPLERQEGKEAASFKTHTGLWDTTHMSTESQPFEKPSQHTVLDLSDCIEMSVDEPEGSVDPPTNPIMFQSLLSPVPREEREKWHKRSPRGRSPTTIQPPRPVLRKALSLGGSQNGDDRHHQRSHSLDSRRQSQGNFLTPDAWVDSLSHENCSSPFSFRPDSVFWEPEFTSAPETNHTEAPTACPPPPQDPQPPSKAPQQLYEAYKGNVHMPNVRNLVLERQQPLPPTPPPVPLGPIHPPHNPHKKASIFPDASRWPITYQEALRSVQRMEARKNASLPRDHREHPRPSDYRGRTTAPSLLRGYSWPAPLHTSQPSQEEEVGEEEEEEGEERYGGHEIEVEIGRYHRGVPDSGGSYSSYTSQSSGRGSLEPPNGRLSICLSPTLTSSPETIEEIQGSTEETRLQDMEALKR</sequence>
<feature type="compositionally biased region" description="Basic and acidic residues" evidence="4">
    <location>
        <begin position="1401"/>
        <end position="1426"/>
    </location>
</feature>
<dbReference type="Pfam" id="PF00041">
    <property type="entry name" value="fn3"/>
    <property type="match status" value="1"/>
</dbReference>
<feature type="domain" description="Ig-like" evidence="5">
    <location>
        <begin position="313"/>
        <end position="404"/>
    </location>
</feature>
<feature type="region of interest" description="Disordered" evidence="4">
    <location>
        <begin position="766"/>
        <end position="830"/>
    </location>
</feature>
<feature type="compositionally biased region" description="Basic and acidic residues" evidence="4">
    <location>
        <begin position="1249"/>
        <end position="1264"/>
    </location>
</feature>
<reference evidence="7" key="2">
    <citation type="submission" date="2025-09" db="UniProtKB">
        <authorList>
            <consortium name="Ensembl"/>
        </authorList>
    </citation>
    <scope>IDENTIFICATION</scope>
</reference>
<dbReference type="SMART" id="SM00409">
    <property type="entry name" value="IG"/>
    <property type="match status" value="5"/>
</dbReference>
<dbReference type="PROSITE" id="PS50835">
    <property type="entry name" value="IG_LIKE"/>
    <property type="match status" value="5"/>
</dbReference>
<feature type="region of interest" description="Disordered" evidence="4">
    <location>
        <begin position="1305"/>
        <end position="1331"/>
    </location>
</feature>
<keyword evidence="8" id="KW-1185">Reference proteome</keyword>
<dbReference type="Pfam" id="PF07686">
    <property type="entry name" value="V-set"/>
    <property type="match status" value="1"/>
</dbReference>
<feature type="compositionally biased region" description="Polar residues" evidence="4">
    <location>
        <begin position="934"/>
        <end position="943"/>
    </location>
</feature>
<feature type="compositionally biased region" description="Polar residues" evidence="4">
    <location>
        <begin position="1513"/>
        <end position="1522"/>
    </location>
</feature>
<feature type="compositionally biased region" description="Pro residues" evidence="4">
    <location>
        <begin position="1316"/>
        <end position="1329"/>
    </location>
</feature>
<evidence type="ECO:0000259" key="6">
    <source>
        <dbReference type="PROSITE" id="PS50853"/>
    </source>
</evidence>
<dbReference type="Pfam" id="PF13927">
    <property type="entry name" value="Ig_3"/>
    <property type="match status" value="3"/>
</dbReference>
<feature type="region of interest" description="Disordered" evidence="4">
    <location>
        <begin position="1186"/>
        <end position="1267"/>
    </location>
</feature>
<organism evidence="7 8">
    <name type="scientific">Salmo trutta</name>
    <name type="common">Brown trout</name>
    <dbReference type="NCBI Taxonomy" id="8032"/>
    <lineage>
        <taxon>Eukaryota</taxon>
        <taxon>Metazoa</taxon>
        <taxon>Chordata</taxon>
        <taxon>Craniata</taxon>
        <taxon>Vertebrata</taxon>
        <taxon>Euteleostomi</taxon>
        <taxon>Actinopterygii</taxon>
        <taxon>Neopterygii</taxon>
        <taxon>Teleostei</taxon>
        <taxon>Protacanthopterygii</taxon>
        <taxon>Salmoniformes</taxon>
        <taxon>Salmonidae</taxon>
        <taxon>Salmoninae</taxon>
        <taxon>Salmo</taxon>
    </lineage>
</organism>
<dbReference type="InterPro" id="IPR003961">
    <property type="entry name" value="FN3_dom"/>
</dbReference>
<reference evidence="7" key="1">
    <citation type="submission" date="2025-08" db="UniProtKB">
        <authorList>
            <consortium name="Ensembl"/>
        </authorList>
    </citation>
    <scope>IDENTIFICATION</scope>
</reference>